<dbReference type="CDD" id="cd00293">
    <property type="entry name" value="USP-like"/>
    <property type="match status" value="1"/>
</dbReference>
<dbReference type="InterPro" id="IPR006016">
    <property type="entry name" value="UspA"/>
</dbReference>
<evidence type="ECO:0000313" key="3">
    <source>
        <dbReference type="EMBL" id="SHE90393.1"/>
    </source>
</evidence>
<organism evidence="3 4">
    <name type="scientific">Fodinibius roseus</name>
    <dbReference type="NCBI Taxonomy" id="1194090"/>
    <lineage>
        <taxon>Bacteria</taxon>
        <taxon>Pseudomonadati</taxon>
        <taxon>Balneolota</taxon>
        <taxon>Balneolia</taxon>
        <taxon>Balneolales</taxon>
        <taxon>Balneolaceae</taxon>
        <taxon>Fodinibius</taxon>
    </lineage>
</organism>
<feature type="domain" description="UspA" evidence="2">
    <location>
        <begin position="5"/>
        <end position="148"/>
    </location>
</feature>
<dbReference type="Proteomes" id="UP000184041">
    <property type="component" value="Unassembled WGS sequence"/>
</dbReference>
<evidence type="ECO:0000313" key="4">
    <source>
        <dbReference type="Proteomes" id="UP000184041"/>
    </source>
</evidence>
<dbReference type="PANTHER" id="PTHR46268">
    <property type="entry name" value="STRESS RESPONSE PROTEIN NHAX"/>
    <property type="match status" value="1"/>
</dbReference>
<dbReference type="Pfam" id="PF00582">
    <property type="entry name" value="Usp"/>
    <property type="match status" value="1"/>
</dbReference>
<sequence length="291" mass="32781">MADINNILFPTDFSENTSNALTFALEIARASDAKVHLMHSIEEPYNFAMMDEAPITTEVKRSISQTVKKLFNTLEDEIRKNDTYGELNIETSIQTGRAVYNILEEAGNRNADLVVVGAKGRTGLKKILFGSTTAEVIRRAEVPVLAVPKEASYEGFKQIIFATDYQDGDLEALQFVVKLAKLFNSKINIFHSSLKNNLKTEIMSRGFRDLVTEKISYDNIEFETTPSTRFFEAVTQKMARHSISLLVMVHYEESFPPLPKRLSQEMSYYSEAPLLVLPGQKLTNAKNDHVG</sequence>
<dbReference type="PANTHER" id="PTHR46268:SF22">
    <property type="entry name" value="SENSOR PROTEIN KDPD-RELATED"/>
    <property type="match status" value="1"/>
</dbReference>
<evidence type="ECO:0000259" key="2">
    <source>
        <dbReference type="Pfam" id="PF00582"/>
    </source>
</evidence>
<dbReference type="EMBL" id="FQUS01000004">
    <property type="protein sequence ID" value="SHE90393.1"/>
    <property type="molecule type" value="Genomic_DNA"/>
</dbReference>
<accession>A0A1M4XAD7</accession>
<dbReference type="Gene3D" id="3.40.50.620">
    <property type="entry name" value="HUPs"/>
    <property type="match status" value="2"/>
</dbReference>
<dbReference type="PRINTS" id="PR01438">
    <property type="entry name" value="UNVRSLSTRESS"/>
</dbReference>
<proteinExistence type="inferred from homology"/>
<reference evidence="3 4" key="1">
    <citation type="submission" date="2016-11" db="EMBL/GenBank/DDBJ databases">
        <authorList>
            <person name="Jaros S."/>
            <person name="Januszkiewicz K."/>
            <person name="Wedrychowicz H."/>
        </authorList>
    </citation>
    <scope>NUCLEOTIDE SEQUENCE [LARGE SCALE GENOMIC DNA]</scope>
    <source>
        <strain evidence="3 4">DSM 21986</strain>
    </source>
</reference>
<dbReference type="RefSeq" id="WP_073060055.1">
    <property type="nucleotide sequence ID" value="NZ_FQUS01000004.1"/>
</dbReference>
<keyword evidence="4" id="KW-1185">Reference proteome</keyword>
<evidence type="ECO:0000256" key="1">
    <source>
        <dbReference type="ARBA" id="ARBA00008791"/>
    </source>
</evidence>
<dbReference type="AlphaFoldDB" id="A0A1M4XAD7"/>
<comment type="similarity">
    <text evidence="1">Belongs to the universal stress protein A family.</text>
</comment>
<dbReference type="OrthoDB" id="9788959at2"/>
<protein>
    <submittedName>
        <fullName evidence="3">Nucleotide-binding universal stress protein, UspA family</fullName>
    </submittedName>
</protein>
<name>A0A1M4XAD7_9BACT</name>
<dbReference type="SUPFAM" id="SSF52402">
    <property type="entry name" value="Adenine nucleotide alpha hydrolases-like"/>
    <property type="match status" value="2"/>
</dbReference>
<gene>
    <name evidence="3" type="ORF">SAMN05443144_10472</name>
</gene>
<dbReference type="InterPro" id="IPR014729">
    <property type="entry name" value="Rossmann-like_a/b/a_fold"/>
</dbReference>
<dbReference type="InterPro" id="IPR006015">
    <property type="entry name" value="Universal_stress_UspA"/>
</dbReference>